<gene>
    <name evidence="1" type="ORF">A2735_02180</name>
</gene>
<dbReference type="STRING" id="1802660.A2735_02180"/>
<name>A0A1F8EBL1_9BACT</name>
<protein>
    <recommendedName>
        <fullName evidence="3">Nucleotidyltransferase</fullName>
    </recommendedName>
</protein>
<reference evidence="1 2" key="1">
    <citation type="journal article" date="2016" name="Nat. Commun.">
        <title>Thousands of microbial genomes shed light on interconnected biogeochemical processes in an aquifer system.</title>
        <authorList>
            <person name="Anantharaman K."/>
            <person name="Brown C.T."/>
            <person name="Hug L.A."/>
            <person name="Sharon I."/>
            <person name="Castelle C.J."/>
            <person name="Probst A.J."/>
            <person name="Thomas B.C."/>
            <person name="Singh A."/>
            <person name="Wilkins M.J."/>
            <person name="Karaoz U."/>
            <person name="Brodie E.L."/>
            <person name="Williams K.H."/>
            <person name="Hubbard S.S."/>
            <person name="Banfield J.F."/>
        </authorList>
    </citation>
    <scope>NUCLEOTIDE SEQUENCE [LARGE SCALE GENOMIC DNA]</scope>
</reference>
<evidence type="ECO:0000313" key="1">
    <source>
        <dbReference type="EMBL" id="OGM97518.1"/>
    </source>
</evidence>
<dbReference type="Proteomes" id="UP000178520">
    <property type="component" value="Unassembled WGS sequence"/>
</dbReference>
<dbReference type="InterPro" id="IPR043519">
    <property type="entry name" value="NT_sf"/>
</dbReference>
<comment type="caution">
    <text evidence="1">The sequence shown here is derived from an EMBL/GenBank/DDBJ whole genome shotgun (WGS) entry which is preliminary data.</text>
</comment>
<sequence length="144" mass="16888">MVEIIGKHKIPFQITGGLAARIYGSSRPLADIDIEIPKNKFKYILEEVKDYIKFGPKIFKDDNWDLYLMTLDYAGQEIDICDSNSKIKDYMTEKWIENRVDFSRVVIQDIFGLRTPVVPIEDLIRYKKILKREVDVEDIKNLSK</sequence>
<dbReference type="SUPFAM" id="SSF81301">
    <property type="entry name" value="Nucleotidyltransferase"/>
    <property type="match status" value="1"/>
</dbReference>
<evidence type="ECO:0008006" key="3">
    <source>
        <dbReference type="Google" id="ProtNLM"/>
    </source>
</evidence>
<dbReference type="Gene3D" id="3.30.460.40">
    <property type="match status" value="1"/>
</dbReference>
<proteinExistence type="predicted"/>
<dbReference type="AlphaFoldDB" id="A0A1F8EBL1"/>
<accession>A0A1F8EBL1</accession>
<dbReference type="EMBL" id="MGJA01000012">
    <property type="protein sequence ID" value="OGM97518.1"/>
    <property type="molecule type" value="Genomic_DNA"/>
</dbReference>
<organism evidence="1 2">
    <name type="scientific">Candidatus Yanofskybacteria bacterium RIFCSPHIGHO2_01_FULL_41_21</name>
    <dbReference type="NCBI Taxonomy" id="1802660"/>
    <lineage>
        <taxon>Bacteria</taxon>
        <taxon>Candidatus Yanofskyibacteriota</taxon>
    </lineage>
</organism>
<evidence type="ECO:0000313" key="2">
    <source>
        <dbReference type="Proteomes" id="UP000178520"/>
    </source>
</evidence>